<gene>
    <name evidence="6" type="ORF">NP493_3447g00010</name>
</gene>
<dbReference type="GO" id="GO:0017147">
    <property type="term" value="F:Wnt-protein binding"/>
    <property type="evidence" value="ECO:0007669"/>
    <property type="project" value="TreeGrafter"/>
</dbReference>
<dbReference type="SMART" id="SM00063">
    <property type="entry name" value="FRI"/>
    <property type="match status" value="1"/>
</dbReference>
<feature type="domain" description="FZ" evidence="5">
    <location>
        <begin position="37"/>
        <end position="93"/>
    </location>
</feature>
<dbReference type="GO" id="GO:0005886">
    <property type="term" value="C:plasma membrane"/>
    <property type="evidence" value="ECO:0007669"/>
    <property type="project" value="TreeGrafter"/>
</dbReference>
<reference evidence="6" key="1">
    <citation type="journal article" date="2023" name="Mol. Biol. Evol.">
        <title>Third-Generation Sequencing Reveals the Adaptive Role of the Epigenome in Three Deep-Sea Polychaetes.</title>
        <authorList>
            <person name="Perez M."/>
            <person name="Aroh O."/>
            <person name="Sun Y."/>
            <person name="Lan Y."/>
            <person name="Juniper S.K."/>
            <person name="Young C.R."/>
            <person name="Angers B."/>
            <person name="Qian P.Y."/>
        </authorList>
    </citation>
    <scope>NUCLEOTIDE SEQUENCE</scope>
    <source>
        <strain evidence="6">R07B-5</strain>
    </source>
</reference>
<dbReference type="InterPro" id="IPR015526">
    <property type="entry name" value="Frizzled/SFRP"/>
</dbReference>
<keyword evidence="7" id="KW-1185">Reference proteome</keyword>
<evidence type="ECO:0000256" key="1">
    <source>
        <dbReference type="ARBA" id="ARBA00022473"/>
    </source>
</evidence>
<comment type="caution">
    <text evidence="3">Lacks conserved residue(s) required for the propagation of feature annotation.</text>
</comment>
<dbReference type="PROSITE" id="PS50038">
    <property type="entry name" value="FZ"/>
    <property type="match status" value="1"/>
</dbReference>
<evidence type="ECO:0000256" key="4">
    <source>
        <dbReference type="SAM" id="SignalP"/>
    </source>
</evidence>
<evidence type="ECO:0000256" key="3">
    <source>
        <dbReference type="PROSITE-ProRule" id="PRU00090"/>
    </source>
</evidence>
<organism evidence="6 7">
    <name type="scientific">Ridgeia piscesae</name>
    <name type="common">Tubeworm</name>
    <dbReference type="NCBI Taxonomy" id="27915"/>
    <lineage>
        <taxon>Eukaryota</taxon>
        <taxon>Metazoa</taxon>
        <taxon>Spiralia</taxon>
        <taxon>Lophotrochozoa</taxon>
        <taxon>Annelida</taxon>
        <taxon>Polychaeta</taxon>
        <taxon>Sedentaria</taxon>
        <taxon>Canalipalpata</taxon>
        <taxon>Sabellida</taxon>
        <taxon>Siboglinidae</taxon>
        <taxon>Ridgeia</taxon>
    </lineage>
</organism>
<dbReference type="InterPro" id="IPR036790">
    <property type="entry name" value="Frizzled_dom_sf"/>
</dbReference>
<dbReference type="SUPFAM" id="SSF63501">
    <property type="entry name" value="Frizzled cysteine-rich domain"/>
    <property type="match status" value="1"/>
</dbReference>
<dbReference type="EMBL" id="JAODUO010003452">
    <property type="protein sequence ID" value="KAK2147385.1"/>
    <property type="molecule type" value="Genomic_DNA"/>
</dbReference>
<dbReference type="Proteomes" id="UP001209878">
    <property type="component" value="Unassembled WGS sequence"/>
</dbReference>
<evidence type="ECO:0000259" key="5">
    <source>
        <dbReference type="PROSITE" id="PS50038"/>
    </source>
</evidence>
<sequence>MAYPGYLCFILLLCTLVARGLSGRVLPPSGAIVVRSCEPIRITMCRGLGYNVTGMPNLVGHETQQDAELQLTTFTPLVQYGCSDRLRFFLCAV</sequence>
<keyword evidence="4" id="KW-0732">Signal</keyword>
<protein>
    <recommendedName>
        <fullName evidence="5">FZ domain-containing protein</fullName>
    </recommendedName>
</protein>
<evidence type="ECO:0000313" key="6">
    <source>
        <dbReference type="EMBL" id="KAK2147385.1"/>
    </source>
</evidence>
<evidence type="ECO:0000313" key="7">
    <source>
        <dbReference type="Proteomes" id="UP001209878"/>
    </source>
</evidence>
<dbReference type="AlphaFoldDB" id="A0AAD9MVW7"/>
<feature type="chain" id="PRO_5041934926" description="FZ domain-containing protein" evidence="4">
    <location>
        <begin position="23"/>
        <end position="93"/>
    </location>
</feature>
<dbReference type="Pfam" id="PF01392">
    <property type="entry name" value="Fz"/>
    <property type="match status" value="1"/>
</dbReference>
<dbReference type="Gene3D" id="1.10.2000.10">
    <property type="entry name" value="Frizzled cysteine-rich domain"/>
    <property type="match status" value="1"/>
</dbReference>
<evidence type="ECO:0000256" key="2">
    <source>
        <dbReference type="ARBA" id="ARBA00023157"/>
    </source>
</evidence>
<dbReference type="PANTHER" id="PTHR11309">
    <property type="entry name" value="FRIZZLED"/>
    <property type="match status" value="1"/>
</dbReference>
<dbReference type="GO" id="GO:0035567">
    <property type="term" value="P:non-canonical Wnt signaling pathway"/>
    <property type="evidence" value="ECO:0007669"/>
    <property type="project" value="TreeGrafter"/>
</dbReference>
<accession>A0AAD9MVW7</accession>
<dbReference type="GO" id="GO:0042813">
    <property type="term" value="F:Wnt receptor activity"/>
    <property type="evidence" value="ECO:0007669"/>
    <property type="project" value="TreeGrafter"/>
</dbReference>
<keyword evidence="1" id="KW-0217">Developmental protein</keyword>
<name>A0AAD9MVW7_RIDPI</name>
<dbReference type="InterPro" id="IPR020067">
    <property type="entry name" value="Frizzled_dom"/>
</dbReference>
<keyword evidence="2 3" id="KW-1015">Disulfide bond</keyword>
<feature type="disulfide bond" evidence="3">
    <location>
        <begin position="45"/>
        <end position="91"/>
    </location>
</feature>
<dbReference type="GO" id="GO:0060070">
    <property type="term" value="P:canonical Wnt signaling pathway"/>
    <property type="evidence" value="ECO:0007669"/>
    <property type="project" value="TreeGrafter"/>
</dbReference>
<comment type="caution">
    <text evidence="6">The sequence shown here is derived from an EMBL/GenBank/DDBJ whole genome shotgun (WGS) entry which is preliminary data.</text>
</comment>
<feature type="signal peptide" evidence="4">
    <location>
        <begin position="1"/>
        <end position="22"/>
    </location>
</feature>
<proteinExistence type="predicted"/>